<dbReference type="AlphaFoldDB" id="A0A2G5ELU6"/>
<dbReference type="PANTHER" id="PTHR47926">
    <property type="entry name" value="PENTATRICOPEPTIDE REPEAT-CONTAINING PROTEIN"/>
    <property type="match status" value="1"/>
</dbReference>
<dbReference type="Pfam" id="PF01535">
    <property type="entry name" value="PPR"/>
    <property type="match status" value="8"/>
</dbReference>
<dbReference type="InterPro" id="IPR046960">
    <property type="entry name" value="PPR_At4g14850-like_plant"/>
</dbReference>
<dbReference type="GO" id="GO:0099402">
    <property type="term" value="P:plant organ development"/>
    <property type="evidence" value="ECO:0007669"/>
    <property type="project" value="UniProtKB-ARBA"/>
</dbReference>
<dbReference type="PROSITE" id="PS51375">
    <property type="entry name" value="PPR"/>
    <property type="match status" value="6"/>
</dbReference>
<dbReference type="FunCoup" id="A0A2G5ELU6">
    <property type="interactions" value="80"/>
</dbReference>
<feature type="repeat" description="PPR" evidence="2">
    <location>
        <begin position="637"/>
        <end position="671"/>
    </location>
</feature>
<dbReference type="PANTHER" id="PTHR47926:SF452">
    <property type="entry name" value="PENTATRICOPEPTIDE REPEAT-CONTAINING PROTEIN"/>
    <property type="match status" value="1"/>
</dbReference>
<evidence type="ECO:0000313" key="3">
    <source>
        <dbReference type="EMBL" id="PIA56724.1"/>
    </source>
</evidence>
<dbReference type="STRING" id="218851.A0A2G5ELU6"/>
<accession>A0A2G5ELU6</accession>
<dbReference type="Proteomes" id="UP000230069">
    <property type="component" value="Unassembled WGS sequence"/>
</dbReference>
<dbReference type="GO" id="GO:0009451">
    <property type="term" value="P:RNA modification"/>
    <property type="evidence" value="ECO:0007669"/>
    <property type="project" value="InterPro"/>
</dbReference>
<evidence type="ECO:0000256" key="2">
    <source>
        <dbReference type="PROSITE-ProRule" id="PRU00708"/>
    </source>
</evidence>
<dbReference type="InterPro" id="IPR002885">
    <property type="entry name" value="PPR_rpt"/>
</dbReference>
<dbReference type="FunFam" id="1.25.40.10:FF:000344">
    <property type="entry name" value="Pentatricopeptide repeat-containing protein"/>
    <property type="match status" value="1"/>
</dbReference>
<dbReference type="FunFam" id="1.25.40.10:FF:000073">
    <property type="entry name" value="Pentatricopeptide repeat-containing protein chloroplastic"/>
    <property type="match status" value="1"/>
</dbReference>
<keyword evidence="1" id="KW-0677">Repeat</keyword>
<organism evidence="3 4">
    <name type="scientific">Aquilegia coerulea</name>
    <name type="common">Rocky mountain columbine</name>
    <dbReference type="NCBI Taxonomy" id="218851"/>
    <lineage>
        <taxon>Eukaryota</taxon>
        <taxon>Viridiplantae</taxon>
        <taxon>Streptophyta</taxon>
        <taxon>Embryophyta</taxon>
        <taxon>Tracheophyta</taxon>
        <taxon>Spermatophyta</taxon>
        <taxon>Magnoliopsida</taxon>
        <taxon>Ranunculales</taxon>
        <taxon>Ranunculaceae</taxon>
        <taxon>Thalictroideae</taxon>
        <taxon>Aquilegia</taxon>
    </lineage>
</organism>
<dbReference type="Pfam" id="PF13041">
    <property type="entry name" value="PPR_2"/>
    <property type="match status" value="2"/>
</dbReference>
<feature type="repeat" description="PPR" evidence="2">
    <location>
        <begin position="95"/>
        <end position="129"/>
    </location>
</feature>
<proteinExistence type="predicted"/>
<dbReference type="GO" id="GO:0003723">
    <property type="term" value="F:RNA binding"/>
    <property type="evidence" value="ECO:0007669"/>
    <property type="project" value="InterPro"/>
</dbReference>
<dbReference type="Pfam" id="PF20431">
    <property type="entry name" value="E_motif"/>
    <property type="match status" value="1"/>
</dbReference>
<evidence type="ECO:0008006" key="5">
    <source>
        <dbReference type="Google" id="ProtNLM"/>
    </source>
</evidence>
<name>A0A2G5ELU6_AQUCA</name>
<dbReference type="Gene3D" id="1.25.40.10">
    <property type="entry name" value="Tetratricopeptide repeat domain"/>
    <property type="match status" value="6"/>
</dbReference>
<keyword evidence="4" id="KW-1185">Reference proteome</keyword>
<dbReference type="FunFam" id="1.25.40.10:FF:000158">
    <property type="entry name" value="pentatricopeptide repeat-containing protein At2g33680"/>
    <property type="match status" value="1"/>
</dbReference>
<sequence>MATVSFAHIICKSISISPKNEPPNKNNRANADRNPNVLLKQQIPKSTFINKNRKKIVKPTLRAYDISLTRTLCSYIDSGNLDKAISLFEEMPLRDTFVWNCLIRGFTNKGMYDQAIEYYHTMQDVGVSADSYTFPFVLKSCIGVSSLREGWKVHSKVIKLGFESDVFICNSLIVMYAKLGCVESAERFFDEMPMRDIVTWNSMISGYVSAGDGWKALSCFRGMQGEGMKPDRFGIVSALAGCSLEGCSQQGREIHGYMIKFAFEFDVKVQTSLVDMYGKCGRLQLAERLFNRISSKNIVVWNAMIGGYALNGKPLEAFSCLGKMQLADKLNPDEITLVNLLLACAQLQDVLLGRSIHGHAIRNGFLPHLVLETAIIDLYGKCGELKLAKRVFNCLMERSLASWNIMVSAYVQNGWYWEALYLFLKLFSMALRIDAVTIASILPAYAEVASIKEGMQIHCYIIKLGYCLNTSISNAVVYMYAKAGDIRIARQVFARIVFKDVVSWNTIIMGHAIHGYGRIGIELFSKMQEEGMEPNKSTFVSLLSSCSITGLFNEGWEYFKSMRVDYGIEPEIEHYGCMVDLFGRIGALDAAKKFIDEMPLVPTARIWGSLLAASRTNGNIDLAELAAGHILSLGHDNTGCYILLSNMYAEAGRWEDVKRIRHLMMKEGLKKTLGYSTVELNTEAYKFVDGDTSREGTNLIYNVRDIIAGYIEDD</sequence>
<gene>
    <name evidence="3" type="ORF">AQUCO_00700818v1</name>
</gene>
<evidence type="ECO:0000256" key="1">
    <source>
        <dbReference type="ARBA" id="ARBA00022737"/>
    </source>
</evidence>
<evidence type="ECO:0000313" key="4">
    <source>
        <dbReference type="Proteomes" id="UP000230069"/>
    </source>
</evidence>
<protein>
    <recommendedName>
        <fullName evidence="5">Pentacotripeptide-repeat region of PRORP domain-containing protein</fullName>
    </recommendedName>
</protein>
<reference evidence="3 4" key="1">
    <citation type="submission" date="2017-09" db="EMBL/GenBank/DDBJ databases">
        <title>WGS assembly of Aquilegia coerulea Goldsmith.</title>
        <authorList>
            <person name="Hodges S."/>
            <person name="Kramer E."/>
            <person name="Nordborg M."/>
            <person name="Tomkins J."/>
            <person name="Borevitz J."/>
            <person name="Derieg N."/>
            <person name="Yan J."/>
            <person name="Mihaltcheva S."/>
            <person name="Hayes R.D."/>
            <person name="Rokhsar D."/>
        </authorList>
    </citation>
    <scope>NUCLEOTIDE SEQUENCE [LARGE SCALE GENOMIC DNA]</scope>
    <source>
        <strain evidence="4">cv. Goldsmith</strain>
    </source>
</reference>
<dbReference type="InterPro" id="IPR011990">
    <property type="entry name" value="TPR-like_helical_dom_sf"/>
</dbReference>
<feature type="repeat" description="PPR" evidence="2">
    <location>
        <begin position="266"/>
        <end position="300"/>
    </location>
</feature>
<feature type="repeat" description="PPR" evidence="2">
    <location>
        <begin position="165"/>
        <end position="195"/>
    </location>
</feature>
<dbReference type="InterPro" id="IPR046848">
    <property type="entry name" value="E_motif"/>
</dbReference>
<dbReference type="NCBIfam" id="TIGR00756">
    <property type="entry name" value="PPR"/>
    <property type="match status" value="6"/>
</dbReference>
<feature type="repeat" description="PPR" evidence="2">
    <location>
        <begin position="196"/>
        <end position="230"/>
    </location>
</feature>
<dbReference type="OrthoDB" id="185373at2759"/>
<dbReference type="EMBL" id="KZ305024">
    <property type="protein sequence ID" value="PIA56724.1"/>
    <property type="molecule type" value="Genomic_DNA"/>
</dbReference>
<feature type="repeat" description="PPR" evidence="2">
    <location>
        <begin position="500"/>
        <end position="534"/>
    </location>
</feature>
<dbReference type="InParanoid" id="A0A2G5ELU6"/>